<sequence>MSRIDILVGTTSGNTEYLADQVQEQLQQAGLTTEMHYEPDFDALTEQAGPERIWLCLVASHGAGDYGDSMLDFAEQLEHRPPQLSGLKYAVIAIGESCYDTYCAAGRDLDQRLNDAAAMRLLDRLEIDMMEDDPEQLTPIWVQKFINICV</sequence>
<keyword evidence="4" id="KW-0249">Electron transport</keyword>
<comment type="cofactor">
    <cofactor evidence="1">
        <name>FMN</name>
        <dbReference type="ChEBI" id="CHEBI:58210"/>
    </cofactor>
</comment>
<keyword evidence="7" id="KW-1185">Reference proteome</keyword>
<dbReference type="PRINTS" id="PR00369">
    <property type="entry name" value="FLAVODOXIN"/>
</dbReference>
<dbReference type="InterPro" id="IPR001094">
    <property type="entry name" value="Flavdoxin-like"/>
</dbReference>
<evidence type="ECO:0000313" key="6">
    <source>
        <dbReference type="EMBL" id="SMQ58081.1"/>
    </source>
</evidence>
<dbReference type="GO" id="GO:0010181">
    <property type="term" value="F:FMN binding"/>
    <property type="evidence" value="ECO:0007669"/>
    <property type="project" value="InterPro"/>
</dbReference>
<dbReference type="PANTHER" id="PTHR19384:SF128">
    <property type="entry name" value="NADPH OXIDOREDUCTASE A"/>
    <property type="match status" value="1"/>
</dbReference>
<dbReference type="PANTHER" id="PTHR19384">
    <property type="entry name" value="NITRIC OXIDE SYNTHASE-RELATED"/>
    <property type="match status" value="1"/>
</dbReference>
<organism evidence="6 7">
    <name type="scientific">Pseudidiomarina planktonica</name>
    <dbReference type="NCBI Taxonomy" id="1323738"/>
    <lineage>
        <taxon>Bacteria</taxon>
        <taxon>Pseudomonadati</taxon>
        <taxon>Pseudomonadota</taxon>
        <taxon>Gammaproteobacteria</taxon>
        <taxon>Alteromonadales</taxon>
        <taxon>Idiomarinaceae</taxon>
        <taxon>Pseudidiomarina</taxon>
    </lineage>
</organism>
<dbReference type="PROSITE" id="PS50902">
    <property type="entry name" value="FLAVODOXIN_LIKE"/>
    <property type="match status" value="1"/>
</dbReference>
<dbReference type="RefSeq" id="WP_086433268.1">
    <property type="nucleotide sequence ID" value="NZ_FXWH01000001.1"/>
</dbReference>
<dbReference type="OrthoDB" id="359268at2"/>
<dbReference type="Gene3D" id="3.40.50.360">
    <property type="match status" value="1"/>
</dbReference>
<keyword evidence="3" id="KW-0288">FMN</keyword>
<dbReference type="GO" id="GO:0005829">
    <property type="term" value="C:cytosol"/>
    <property type="evidence" value="ECO:0007669"/>
    <property type="project" value="TreeGrafter"/>
</dbReference>
<protein>
    <submittedName>
        <fullName evidence="6">MioC protein</fullName>
    </submittedName>
</protein>
<gene>
    <name evidence="6" type="ORF">SAMN06297229_0056</name>
</gene>
<evidence type="ECO:0000256" key="4">
    <source>
        <dbReference type="ARBA" id="ARBA00022982"/>
    </source>
</evidence>
<dbReference type="InterPro" id="IPR029039">
    <property type="entry name" value="Flavoprotein-like_sf"/>
</dbReference>
<evidence type="ECO:0000256" key="2">
    <source>
        <dbReference type="ARBA" id="ARBA00022630"/>
    </source>
</evidence>
<keyword evidence="4" id="KW-0813">Transport</keyword>
<dbReference type="GO" id="GO:0050660">
    <property type="term" value="F:flavin adenine dinucleotide binding"/>
    <property type="evidence" value="ECO:0007669"/>
    <property type="project" value="TreeGrafter"/>
</dbReference>
<dbReference type="InterPro" id="IPR008254">
    <property type="entry name" value="Flavodoxin/NO_synth"/>
</dbReference>
<dbReference type="SUPFAM" id="SSF52218">
    <property type="entry name" value="Flavoproteins"/>
    <property type="match status" value="1"/>
</dbReference>
<dbReference type="Pfam" id="PF00258">
    <property type="entry name" value="Flavodoxin_1"/>
    <property type="match status" value="1"/>
</dbReference>
<dbReference type="EMBL" id="FXWH01000001">
    <property type="protein sequence ID" value="SMQ58081.1"/>
    <property type="molecule type" value="Genomic_DNA"/>
</dbReference>
<dbReference type="GO" id="GO:0016491">
    <property type="term" value="F:oxidoreductase activity"/>
    <property type="evidence" value="ECO:0007669"/>
    <property type="project" value="TreeGrafter"/>
</dbReference>
<evidence type="ECO:0000259" key="5">
    <source>
        <dbReference type="PROSITE" id="PS50902"/>
    </source>
</evidence>
<proteinExistence type="predicted"/>
<reference evidence="7" key="1">
    <citation type="submission" date="2017-04" db="EMBL/GenBank/DDBJ databases">
        <authorList>
            <person name="Varghese N."/>
            <person name="Submissions S."/>
        </authorList>
    </citation>
    <scope>NUCLEOTIDE SEQUENCE [LARGE SCALE GENOMIC DNA]</scope>
</reference>
<evidence type="ECO:0000313" key="7">
    <source>
        <dbReference type="Proteomes" id="UP000194450"/>
    </source>
</evidence>
<dbReference type="Proteomes" id="UP000194450">
    <property type="component" value="Unassembled WGS sequence"/>
</dbReference>
<feature type="domain" description="Flavodoxin-like" evidence="5">
    <location>
        <begin position="4"/>
        <end position="146"/>
    </location>
</feature>
<accession>A0A1Y6EA21</accession>
<evidence type="ECO:0000256" key="3">
    <source>
        <dbReference type="ARBA" id="ARBA00022643"/>
    </source>
</evidence>
<keyword evidence="2" id="KW-0285">Flavoprotein</keyword>
<name>A0A1Y6EA21_9GAMM</name>
<evidence type="ECO:0000256" key="1">
    <source>
        <dbReference type="ARBA" id="ARBA00001917"/>
    </source>
</evidence>
<dbReference type="AlphaFoldDB" id="A0A1Y6EA21"/>